<evidence type="ECO:0000313" key="5">
    <source>
        <dbReference type="EMBL" id="GAA0939981.1"/>
    </source>
</evidence>
<dbReference type="SUPFAM" id="SSF81653">
    <property type="entry name" value="Calcium ATPase, transduction domain A"/>
    <property type="match status" value="1"/>
</dbReference>
<keyword evidence="3" id="KW-0812">Transmembrane</keyword>
<feature type="transmembrane region" description="Helical" evidence="3">
    <location>
        <begin position="74"/>
        <end position="92"/>
    </location>
</feature>
<feature type="domain" description="Cation-transporting P-type ATPase N-terminal" evidence="4">
    <location>
        <begin position="21"/>
        <end position="94"/>
    </location>
</feature>
<keyword evidence="6" id="KW-1185">Reference proteome</keyword>
<comment type="caution">
    <text evidence="5">The sequence shown here is derived from an EMBL/GenBank/DDBJ whole genome shotgun (WGS) entry which is preliminary data.</text>
</comment>
<sequence>MTAERTGGEPAADEGRGSEPGWHAVGVDDALAQLSTDRAGLTGDEAFRWLDVYGPNRLTRQEGPSAWAVLARQVASPLIYALLLSAGVAFVLGDVPDGAVVLGGVVLNALIGFVQEYRAGRAIQALARLVSQPARVRRDGRWTETAAEHLVPGDVVAVEAGSGWRPTCAWWRPAGCVPTSRR</sequence>
<dbReference type="InterPro" id="IPR059000">
    <property type="entry name" value="ATPase_P-type_domA"/>
</dbReference>
<reference evidence="5 6" key="1">
    <citation type="journal article" date="2019" name="Int. J. Syst. Evol. Microbiol.">
        <title>The Global Catalogue of Microorganisms (GCM) 10K type strain sequencing project: providing services to taxonomists for standard genome sequencing and annotation.</title>
        <authorList>
            <consortium name="The Broad Institute Genomics Platform"/>
            <consortium name="The Broad Institute Genome Sequencing Center for Infectious Disease"/>
            <person name="Wu L."/>
            <person name="Ma J."/>
        </authorList>
    </citation>
    <scope>NUCLEOTIDE SEQUENCE [LARGE SCALE GENOMIC DNA]</scope>
    <source>
        <strain evidence="5 6">JCM 11117</strain>
    </source>
</reference>
<dbReference type="EMBL" id="BAAAHP010000095">
    <property type="protein sequence ID" value="GAA0939981.1"/>
    <property type="molecule type" value="Genomic_DNA"/>
</dbReference>
<dbReference type="SUPFAM" id="SSF81665">
    <property type="entry name" value="Calcium ATPase, transmembrane domain M"/>
    <property type="match status" value="1"/>
</dbReference>
<keyword evidence="3" id="KW-0472">Membrane</keyword>
<gene>
    <name evidence="5" type="ORF">GCM10009559_34730</name>
</gene>
<evidence type="ECO:0000256" key="2">
    <source>
        <dbReference type="SAM" id="MobiDB-lite"/>
    </source>
</evidence>
<proteinExistence type="predicted"/>
<dbReference type="SMART" id="SM00831">
    <property type="entry name" value="Cation_ATPase_N"/>
    <property type="match status" value="1"/>
</dbReference>
<accession>A0ABN1QAL2</accession>
<keyword evidence="3" id="KW-1133">Transmembrane helix</keyword>
<dbReference type="Proteomes" id="UP001499967">
    <property type="component" value="Unassembled WGS sequence"/>
</dbReference>
<dbReference type="InterPro" id="IPR008250">
    <property type="entry name" value="ATPase_P-typ_transduc_dom_A_sf"/>
</dbReference>
<feature type="region of interest" description="Disordered" evidence="2">
    <location>
        <begin position="1"/>
        <end position="21"/>
    </location>
</feature>
<dbReference type="Gene3D" id="1.20.1110.10">
    <property type="entry name" value="Calcium-transporting ATPase, transmembrane domain"/>
    <property type="match status" value="1"/>
</dbReference>
<dbReference type="PANTHER" id="PTHR42861">
    <property type="entry name" value="CALCIUM-TRANSPORTING ATPASE"/>
    <property type="match status" value="1"/>
</dbReference>
<name>A0ABN1QAL2_9PSEU</name>
<dbReference type="RefSeq" id="WP_343942460.1">
    <property type="nucleotide sequence ID" value="NZ_BAAAHP010000095.1"/>
</dbReference>
<dbReference type="Pfam" id="PF00122">
    <property type="entry name" value="E1-E2_ATPase"/>
    <property type="match status" value="1"/>
</dbReference>
<dbReference type="InterPro" id="IPR023298">
    <property type="entry name" value="ATPase_P-typ_TM_dom_sf"/>
</dbReference>
<dbReference type="Gene3D" id="2.70.150.10">
    <property type="entry name" value="Calcium-transporting ATPase, cytoplasmic transduction domain A"/>
    <property type="match status" value="1"/>
</dbReference>
<feature type="transmembrane region" description="Helical" evidence="3">
    <location>
        <begin position="98"/>
        <end position="114"/>
    </location>
</feature>
<evidence type="ECO:0000259" key="4">
    <source>
        <dbReference type="SMART" id="SM00831"/>
    </source>
</evidence>
<evidence type="ECO:0000256" key="1">
    <source>
        <dbReference type="ARBA" id="ARBA00004141"/>
    </source>
</evidence>
<protein>
    <recommendedName>
        <fullName evidence="4">Cation-transporting P-type ATPase N-terminal domain-containing protein</fullName>
    </recommendedName>
</protein>
<organism evidence="5 6">
    <name type="scientific">Pseudonocardia zijingensis</name>
    <dbReference type="NCBI Taxonomy" id="153376"/>
    <lineage>
        <taxon>Bacteria</taxon>
        <taxon>Bacillati</taxon>
        <taxon>Actinomycetota</taxon>
        <taxon>Actinomycetes</taxon>
        <taxon>Pseudonocardiales</taxon>
        <taxon>Pseudonocardiaceae</taxon>
        <taxon>Pseudonocardia</taxon>
    </lineage>
</organism>
<dbReference type="Pfam" id="PF00690">
    <property type="entry name" value="Cation_ATPase_N"/>
    <property type="match status" value="1"/>
</dbReference>
<evidence type="ECO:0000256" key="3">
    <source>
        <dbReference type="SAM" id="Phobius"/>
    </source>
</evidence>
<evidence type="ECO:0000313" key="6">
    <source>
        <dbReference type="Proteomes" id="UP001499967"/>
    </source>
</evidence>
<comment type="subcellular location">
    <subcellularLocation>
        <location evidence="1">Membrane</location>
        <topology evidence="1">Multi-pass membrane protein</topology>
    </subcellularLocation>
</comment>
<dbReference type="InterPro" id="IPR004014">
    <property type="entry name" value="ATPase_P-typ_cation-transptr_N"/>
</dbReference>